<gene>
    <name evidence="3" type="ORF">LKE05_07900</name>
</gene>
<name>A0AAE3J9L4_9FIRM</name>
<evidence type="ECO:0000313" key="4">
    <source>
        <dbReference type="Proteomes" id="UP001198242"/>
    </source>
</evidence>
<evidence type="ECO:0000259" key="2">
    <source>
        <dbReference type="Pfam" id="PF25043"/>
    </source>
</evidence>
<sequence length="488" mass="56397">MLELLKEKSNKTYTENGAVTYKGTESYCLDLFSTIGALRSADETEIIKRFIRAYNENPDMAMKILFYARDVRGGIGERRVFRIILKFLALYNKQSLIKNIKYVGEYGRFDDLLVLLYTDCKEYVIKFIKEQLEQDIDLMAEGKNISLLAKWLPSVNASNKATKYNARKIAKALEMDNCEYRKMLSRLRNYIKIIENNLREKDYTFDYSYQPSKALMKYRKAFIRNDKDRYSEFLQDVQSGNAKINTETLTPYDIIAPIINEDIEISDEERKSLDVTWDNQADCTNDENAVVVADTSGSMYWCSATPKPISVAFSLAIYFAERNSGDFKNHFITFSCNPQLVEIKGKDIYEKVKYCETFAECANTDIQAVFDLVLSTAVKNKTLPEDMPSKLYIISDMEFDYCAENSDVTNFEYAKEKFEQNGYALPKVVFWNVASRNMQSPVEMNEQGVTLVSGCNPRIFSMVTEDKCTPYEYMLDVLNQERYADIKA</sequence>
<dbReference type="Proteomes" id="UP001198242">
    <property type="component" value="Unassembled WGS sequence"/>
</dbReference>
<reference evidence="3 4" key="1">
    <citation type="submission" date="2021-10" db="EMBL/GenBank/DDBJ databases">
        <title>Anaerobic single-cell dispensing facilitates the cultivation of human gut bacteria.</title>
        <authorList>
            <person name="Afrizal A."/>
        </authorList>
    </citation>
    <scope>NUCLEOTIDE SEQUENCE [LARGE SCALE GENOMIC DNA]</scope>
    <source>
        <strain evidence="3 4">CLA-AA-H232</strain>
    </source>
</reference>
<dbReference type="PANTHER" id="PTHR31373:SF27">
    <property type="entry name" value="TROVE DOMAIN-CONTAINING PROTEIN"/>
    <property type="match status" value="1"/>
</dbReference>
<dbReference type="Pfam" id="PF25043">
    <property type="entry name" value="DUF7788"/>
    <property type="match status" value="1"/>
</dbReference>
<evidence type="ECO:0000313" key="3">
    <source>
        <dbReference type="EMBL" id="MCC2210712.1"/>
    </source>
</evidence>
<dbReference type="PANTHER" id="PTHR31373">
    <property type="entry name" value="OS06G0652100 PROTEIN"/>
    <property type="match status" value="1"/>
</dbReference>
<dbReference type="EMBL" id="JAJEQM010000009">
    <property type="protein sequence ID" value="MCC2210712.1"/>
    <property type="molecule type" value="Genomic_DNA"/>
</dbReference>
<dbReference type="InterPro" id="IPR011205">
    <property type="entry name" value="UCP015417_vWA"/>
</dbReference>
<feature type="domain" description="DUF2828" evidence="1">
    <location>
        <begin position="124"/>
        <end position="268"/>
    </location>
</feature>
<dbReference type="InterPro" id="IPR058580">
    <property type="entry name" value="DUF2828"/>
</dbReference>
<dbReference type="SUPFAM" id="SSF53300">
    <property type="entry name" value="vWA-like"/>
    <property type="match status" value="1"/>
</dbReference>
<accession>A0AAE3J9L4</accession>
<evidence type="ECO:0000259" key="1">
    <source>
        <dbReference type="Pfam" id="PF11443"/>
    </source>
</evidence>
<feature type="domain" description="DUF2828" evidence="1">
    <location>
        <begin position="14"/>
        <end position="117"/>
    </location>
</feature>
<proteinExistence type="predicted"/>
<dbReference type="Pfam" id="PF11443">
    <property type="entry name" value="DUF2828"/>
    <property type="match status" value="2"/>
</dbReference>
<comment type="caution">
    <text evidence="3">The sequence shown here is derived from an EMBL/GenBank/DDBJ whole genome shotgun (WGS) entry which is preliminary data.</text>
</comment>
<dbReference type="RefSeq" id="WP_308456462.1">
    <property type="nucleotide sequence ID" value="NZ_JAJEQM010000009.1"/>
</dbReference>
<keyword evidence="4" id="KW-1185">Reference proteome</keyword>
<dbReference type="PIRSF" id="PIRSF015417">
    <property type="entry name" value="T31B5_30_vWA"/>
    <property type="match status" value="1"/>
</dbReference>
<dbReference type="InterPro" id="IPR056690">
    <property type="entry name" value="DUF7788"/>
</dbReference>
<protein>
    <submittedName>
        <fullName evidence="3">DUF2828 family protein</fullName>
    </submittedName>
</protein>
<feature type="domain" description="DUF7788" evidence="2">
    <location>
        <begin position="288"/>
        <end position="467"/>
    </location>
</feature>
<organism evidence="3 4">
    <name type="scientific">Hominilimicola fabiformis</name>
    <dbReference type="NCBI Taxonomy" id="2885356"/>
    <lineage>
        <taxon>Bacteria</taxon>
        <taxon>Bacillati</taxon>
        <taxon>Bacillota</taxon>
        <taxon>Clostridia</taxon>
        <taxon>Eubacteriales</taxon>
        <taxon>Oscillospiraceae</taxon>
        <taxon>Hominilimicola</taxon>
    </lineage>
</organism>
<dbReference type="AlphaFoldDB" id="A0AAE3J9L4"/>
<dbReference type="InterPro" id="IPR036465">
    <property type="entry name" value="vWFA_dom_sf"/>
</dbReference>